<evidence type="ECO:0008006" key="4">
    <source>
        <dbReference type="Google" id="ProtNLM"/>
    </source>
</evidence>
<accession>A0A445DR61</accession>
<evidence type="ECO:0000313" key="2">
    <source>
        <dbReference type="EMBL" id="RYR65656.1"/>
    </source>
</evidence>
<dbReference type="Proteomes" id="UP000289738">
    <property type="component" value="Chromosome A03"/>
</dbReference>
<proteinExistence type="predicted"/>
<dbReference type="AlphaFoldDB" id="A0A445DR61"/>
<gene>
    <name evidence="2" type="ORF">Ahy_A03g011582</name>
</gene>
<reference evidence="2 3" key="1">
    <citation type="submission" date="2019-01" db="EMBL/GenBank/DDBJ databases">
        <title>Sequencing of cultivated peanut Arachis hypogaea provides insights into genome evolution and oil improvement.</title>
        <authorList>
            <person name="Chen X."/>
        </authorList>
    </citation>
    <scope>NUCLEOTIDE SEQUENCE [LARGE SCALE GENOMIC DNA]</scope>
    <source>
        <strain evidence="3">cv. Fuhuasheng</strain>
        <tissue evidence="2">Leaves</tissue>
    </source>
</reference>
<dbReference type="SUPFAM" id="SSF54001">
    <property type="entry name" value="Cysteine proteinases"/>
    <property type="match status" value="1"/>
</dbReference>
<dbReference type="EMBL" id="SDMP01000003">
    <property type="protein sequence ID" value="RYR65656.1"/>
    <property type="molecule type" value="Genomic_DNA"/>
</dbReference>
<dbReference type="InterPro" id="IPR038765">
    <property type="entry name" value="Papain-like_cys_pep_sf"/>
</dbReference>
<evidence type="ECO:0000313" key="3">
    <source>
        <dbReference type="Proteomes" id="UP000289738"/>
    </source>
</evidence>
<keyword evidence="3" id="KW-1185">Reference proteome</keyword>
<organism evidence="2 3">
    <name type="scientific">Arachis hypogaea</name>
    <name type="common">Peanut</name>
    <dbReference type="NCBI Taxonomy" id="3818"/>
    <lineage>
        <taxon>Eukaryota</taxon>
        <taxon>Viridiplantae</taxon>
        <taxon>Streptophyta</taxon>
        <taxon>Embryophyta</taxon>
        <taxon>Tracheophyta</taxon>
        <taxon>Spermatophyta</taxon>
        <taxon>Magnoliopsida</taxon>
        <taxon>eudicotyledons</taxon>
        <taxon>Gunneridae</taxon>
        <taxon>Pentapetalae</taxon>
        <taxon>rosids</taxon>
        <taxon>fabids</taxon>
        <taxon>Fabales</taxon>
        <taxon>Fabaceae</taxon>
        <taxon>Papilionoideae</taxon>
        <taxon>50 kb inversion clade</taxon>
        <taxon>dalbergioids sensu lato</taxon>
        <taxon>Dalbergieae</taxon>
        <taxon>Pterocarpus clade</taxon>
        <taxon>Arachis</taxon>
    </lineage>
</organism>
<comment type="caution">
    <text evidence="2">The sequence shown here is derived from an EMBL/GenBank/DDBJ whole genome shotgun (WGS) entry which is preliminary data.</text>
</comment>
<feature type="region of interest" description="Disordered" evidence="1">
    <location>
        <begin position="143"/>
        <end position="174"/>
    </location>
</feature>
<feature type="compositionally biased region" description="Polar residues" evidence="1">
    <location>
        <begin position="145"/>
        <end position="165"/>
    </location>
</feature>
<evidence type="ECO:0000256" key="1">
    <source>
        <dbReference type="SAM" id="MobiDB-lite"/>
    </source>
</evidence>
<sequence length="439" mass="49764">MFFYACTVRSEFGTQELDEFLRKNNEKTAAQGEKQVDLRSTEGHYVSSETLSLFEESASEPAEENMMVMREETPSEVLAIVPIQVCLPLSQTTTIPETENEPTPLLQIEETTKSNPAPEDVAALMMMAQTALYVPKPDPLPSFSLGLTDSSQEKAATQEGASTQEGGIEKTPETPKLLEQLGNLVEKIANSGVKAESKSPQIQMESGGESFGKFETPVRINQNTAEMKEKCYIWGTRLKKYADGITNEFDNVCTLIAQDKYILTRMHLASLTVESYIEAENMAIAKHPNGEFTSPKTNKEFRVEDYPMFIPFIDAKKLTSHRYGYVISRMRVYAGGTHLKRKEKEKEIRAPYFNISGQKTSYDCAIYVMKWLELIEPENIKRAKYEWDNWTQDEVHHYRVEYASRILFSEMNKDRAEAIRGSNAIRLSKPSSILLSPFC</sequence>
<name>A0A445DR61_ARAHY</name>
<protein>
    <recommendedName>
        <fullName evidence="4">Ubiquitin-like protease family profile domain-containing protein</fullName>
    </recommendedName>
</protein>